<sequence>MVQQTIDSKFSEYGMGATESELPVHDKQLSVPVKKTALRDLQNDIRVAMPNSFGSPPLLKDGGPISNAPRVSGTKRPLPEPECPMSLPQHQLPSSSAANGHLVYVRRKSEADVVRSSTCDNASINADCQVSRTLSHHEASTRPSHHETSTRPSHQEASARPIFQTKESKVYCIPAFAPFPMSASTIQPGKPSVSAPHCKSGIRIAPSGSNPLASATQTLAGSKGLRNLHWEERCHQLQLLLRKLDQSEQEDYLHMLRSLSSVDLSRHAVELEKRSIQLSLEEAKELQCVGFLNVLGKPAKQFKVPSTHQDRSDK</sequence>
<organism evidence="2">
    <name type="scientific">Prunus dulcis</name>
    <name type="common">Almond</name>
    <name type="synonym">Amygdalus dulcis</name>
    <dbReference type="NCBI Taxonomy" id="3755"/>
    <lineage>
        <taxon>Eukaryota</taxon>
        <taxon>Viridiplantae</taxon>
        <taxon>Streptophyta</taxon>
        <taxon>Embryophyta</taxon>
        <taxon>Tracheophyta</taxon>
        <taxon>Spermatophyta</taxon>
        <taxon>Magnoliopsida</taxon>
        <taxon>eudicotyledons</taxon>
        <taxon>Gunneridae</taxon>
        <taxon>Pentapetalae</taxon>
        <taxon>rosids</taxon>
        <taxon>fabids</taxon>
        <taxon>Rosales</taxon>
        <taxon>Rosaceae</taxon>
        <taxon>Amygdaloideae</taxon>
        <taxon>Amygdaleae</taxon>
        <taxon>Prunus</taxon>
    </lineage>
</organism>
<evidence type="ECO:0000313" key="3">
    <source>
        <dbReference type="EMBL" id="KAI5315241.1"/>
    </source>
</evidence>
<reference evidence="2" key="1">
    <citation type="journal article" date="2019" name="Science">
        <title>Mutation of a bHLH transcription factor allowed almond domestication.</title>
        <authorList>
            <person name="Sanchez-Perez R."/>
            <person name="Pavan S."/>
            <person name="Mazzeo R."/>
            <person name="Moldovan C."/>
            <person name="Aiese Cigliano R."/>
            <person name="Del Cueto J."/>
            <person name="Ricciardi F."/>
            <person name="Lotti C."/>
            <person name="Ricciardi L."/>
            <person name="Dicenta F."/>
            <person name="Lopez-Marques R.L."/>
            <person name="Lindberg Moller B."/>
        </authorList>
    </citation>
    <scope>NUCLEOTIDE SEQUENCE</scope>
</reference>
<evidence type="ECO:0000256" key="1">
    <source>
        <dbReference type="SAM" id="MobiDB-lite"/>
    </source>
</evidence>
<dbReference type="EMBL" id="JAJFAZ020000008">
    <property type="protein sequence ID" value="KAI5315241.1"/>
    <property type="molecule type" value="Genomic_DNA"/>
</dbReference>
<evidence type="ECO:0000313" key="4">
    <source>
        <dbReference type="Proteomes" id="UP001054821"/>
    </source>
</evidence>
<dbReference type="PANTHER" id="PTHR34555">
    <property type="entry name" value="INTEGRAL MEMBRANE HEMOLYSIN-III-LIKE PROTEIN"/>
    <property type="match status" value="1"/>
</dbReference>
<evidence type="ECO:0000313" key="2">
    <source>
        <dbReference type="EMBL" id="BBH09883.1"/>
    </source>
</evidence>
<accession>A0A4Y1S1I5</accession>
<feature type="compositionally biased region" description="Basic and acidic residues" evidence="1">
    <location>
        <begin position="135"/>
        <end position="149"/>
    </location>
</feature>
<keyword evidence="4" id="KW-1185">Reference proteome</keyword>
<gene>
    <name evidence="3" type="ORF">L3X38_044417</name>
    <name evidence="2" type="ORF">Prudu_022518</name>
</gene>
<proteinExistence type="predicted"/>
<dbReference type="Proteomes" id="UP001054821">
    <property type="component" value="Chromosome 8"/>
</dbReference>
<dbReference type="EMBL" id="AP019304">
    <property type="protein sequence ID" value="BBH09883.1"/>
    <property type="molecule type" value="Genomic_DNA"/>
</dbReference>
<protein>
    <submittedName>
        <fullName evidence="2">Uncharacterized protein</fullName>
    </submittedName>
</protein>
<name>A0A4Y1S1I5_PRUDU</name>
<reference evidence="3 4" key="2">
    <citation type="journal article" date="2022" name="G3 (Bethesda)">
        <title>Whole-genome sequence and methylome profiling of the almond [Prunus dulcis (Mill.) D.A. Webb] cultivar 'Nonpareil'.</title>
        <authorList>
            <person name="D'Amico-Willman K.M."/>
            <person name="Ouma W.Z."/>
            <person name="Meulia T."/>
            <person name="Sideli G.M."/>
            <person name="Gradziel T.M."/>
            <person name="Fresnedo-Ramirez J."/>
        </authorList>
    </citation>
    <scope>NUCLEOTIDE SEQUENCE [LARGE SCALE GENOMIC DNA]</scope>
    <source>
        <strain evidence="3">Clone GOH B32 T37-40</strain>
    </source>
</reference>
<feature type="region of interest" description="Disordered" evidence="1">
    <location>
        <begin position="133"/>
        <end position="159"/>
    </location>
</feature>
<dbReference type="AlphaFoldDB" id="A0A4Y1S1I5"/>
<dbReference type="PANTHER" id="PTHR34555:SF1">
    <property type="entry name" value="INTEGRAL MEMBRANE HEMOLYSIN-III-LIKE PROTEIN"/>
    <property type="match status" value="1"/>
</dbReference>